<organism evidence="4 5">
    <name type="scientific">Levilactobacillus senmaizukei DSM 21775 = NBRC 103853</name>
    <dbReference type="NCBI Taxonomy" id="1423803"/>
    <lineage>
        <taxon>Bacteria</taxon>
        <taxon>Bacillati</taxon>
        <taxon>Bacillota</taxon>
        <taxon>Bacilli</taxon>
        <taxon>Lactobacillales</taxon>
        <taxon>Lactobacillaceae</taxon>
        <taxon>Levilactobacillus</taxon>
    </lineage>
</organism>
<evidence type="ECO:0000313" key="4">
    <source>
        <dbReference type="EMBL" id="KRN03102.1"/>
    </source>
</evidence>
<dbReference type="AlphaFoldDB" id="A0A0R2DGH4"/>
<dbReference type="STRING" id="1423803.FD13_GL000857"/>
<accession>A0A0R2DGH4</accession>
<reference evidence="4 5" key="1">
    <citation type="journal article" date="2015" name="Genome Announc.">
        <title>Expanding the biotechnology potential of lactobacilli through comparative genomics of 213 strains and associated genera.</title>
        <authorList>
            <person name="Sun Z."/>
            <person name="Harris H.M."/>
            <person name="McCann A."/>
            <person name="Guo C."/>
            <person name="Argimon S."/>
            <person name="Zhang W."/>
            <person name="Yang X."/>
            <person name="Jeffery I.B."/>
            <person name="Cooney J.C."/>
            <person name="Kagawa T.F."/>
            <person name="Liu W."/>
            <person name="Song Y."/>
            <person name="Salvetti E."/>
            <person name="Wrobel A."/>
            <person name="Rasinkangas P."/>
            <person name="Parkhill J."/>
            <person name="Rea M.C."/>
            <person name="O'Sullivan O."/>
            <person name="Ritari J."/>
            <person name="Douillard F.P."/>
            <person name="Paul Ross R."/>
            <person name="Yang R."/>
            <person name="Briner A.E."/>
            <person name="Felis G.E."/>
            <person name="de Vos W.M."/>
            <person name="Barrangou R."/>
            <person name="Klaenhammer T.R."/>
            <person name="Caufield P.W."/>
            <person name="Cui Y."/>
            <person name="Zhang H."/>
            <person name="O'Toole P.W."/>
        </authorList>
    </citation>
    <scope>NUCLEOTIDE SEQUENCE [LARGE SCALE GENOMIC DNA]</scope>
    <source>
        <strain evidence="4 5">DSM 21775</strain>
    </source>
</reference>
<dbReference type="PATRIC" id="fig|1423803.3.peg.854"/>
<keyword evidence="5" id="KW-1185">Reference proteome</keyword>
<comment type="caution">
    <text evidence="4">The sequence shown here is derived from an EMBL/GenBank/DDBJ whole genome shotgun (WGS) entry which is preliminary data.</text>
</comment>
<keyword evidence="2" id="KW-0520">NAD</keyword>
<sequence length="327" mass="35968">MKVTEMSKEVFHMTERILAFQPLTSDQAQELTTLGAEVIPADDWETATGITVIFGWHREHGPKVLQNPANTIHWIQTASAGVDYLPLDWIKAHQIRVTNASGAYSGAIAESTIGYLLYFLRGFNESVKNQAGHFWQRPARSDLGLLSNQKIVIYGTGSIGQAIANLLNGFGNYPFGVNRTGHGVTGFQGAVALADDTGLVKDADVVINAMPATSATDHYFGRDYFKHLDGLRVFVNVGRGKSVDEAALMDALLYQNVLHAALDVFETEPLPKTSRLWDYPNVIITPHQTGFAAENTLPIFGYLKDNLTSWTTDHELTVNLVDVSRGY</sequence>
<dbReference type="GO" id="GO:0016616">
    <property type="term" value="F:oxidoreductase activity, acting on the CH-OH group of donors, NAD or NADP as acceptor"/>
    <property type="evidence" value="ECO:0007669"/>
    <property type="project" value="InterPro"/>
</dbReference>
<name>A0A0R2DGH4_9LACO</name>
<dbReference type="SUPFAM" id="SSF52283">
    <property type="entry name" value="Formate/glycerate dehydrogenase catalytic domain-like"/>
    <property type="match status" value="1"/>
</dbReference>
<keyword evidence="1" id="KW-0560">Oxidoreductase</keyword>
<dbReference type="PANTHER" id="PTHR43333">
    <property type="entry name" value="2-HACID_DH_C DOMAIN-CONTAINING PROTEIN"/>
    <property type="match status" value="1"/>
</dbReference>
<evidence type="ECO:0000259" key="3">
    <source>
        <dbReference type="Pfam" id="PF02826"/>
    </source>
</evidence>
<feature type="domain" description="D-isomer specific 2-hydroxyacid dehydrogenase NAD-binding" evidence="3">
    <location>
        <begin position="114"/>
        <end position="288"/>
    </location>
</feature>
<proteinExistence type="predicted"/>
<evidence type="ECO:0000256" key="2">
    <source>
        <dbReference type="ARBA" id="ARBA00023027"/>
    </source>
</evidence>
<dbReference type="GO" id="GO:0051287">
    <property type="term" value="F:NAD binding"/>
    <property type="evidence" value="ECO:0007669"/>
    <property type="project" value="InterPro"/>
</dbReference>
<dbReference type="PANTHER" id="PTHR43333:SF1">
    <property type="entry name" value="D-ISOMER SPECIFIC 2-HYDROXYACID DEHYDROGENASE NAD-BINDING DOMAIN-CONTAINING PROTEIN"/>
    <property type="match status" value="1"/>
</dbReference>
<protein>
    <submittedName>
        <fullName evidence="4">Phosphoglycerate dehydrogenase-like protein</fullName>
    </submittedName>
</protein>
<dbReference type="SUPFAM" id="SSF51735">
    <property type="entry name" value="NAD(P)-binding Rossmann-fold domains"/>
    <property type="match status" value="1"/>
</dbReference>
<dbReference type="InterPro" id="IPR006140">
    <property type="entry name" value="D-isomer_DH_NAD-bd"/>
</dbReference>
<dbReference type="Pfam" id="PF02826">
    <property type="entry name" value="2-Hacid_dh_C"/>
    <property type="match status" value="1"/>
</dbReference>
<dbReference type="InterPro" id="IPR036291">
    <property type="entry name" value="NAD(P)-bd_dom_sf"/>
</dbReference>
<evidence type="ECO:0000313" key="5">
    <source>
        <dbReference type="Proteomes" id="UP000051589"/>
    </source>
</evidence>
<evidence type="ECO:0000256" key="1">
    <source>
        <dbReference type="ARBA" id="ARBA00023002"/>
    </source>
</evidence>
<dbReference type="Proteomes" id="UP000051589">
    <property type="component" value="Unassembled WGS sequence"/>
</dbReference>
<dbReference type="Gene3D" id="3.40.50.720">
    <property type="entry name" value="NAD(P)-binding Rossmann-like Domain"/>
    <property type="match status" value="2"/>
</dbReference>
<dbReference type="EMBL" id="AYZH01000002">
    <property type="protein sequence ID" value="KRN03102.1"/>
    <property type="molecule type" value="Genomic_DNA"/>
</dbReference>
<gene>
    <name evidence="4" type="ORF">FD13_GL000857</name>
</gene>